<proteinExistence type="predicted"/>
<dbReference type="AlphaFoldDB" id="A0A914URU9"/>
<reference evidence="2" key="1">
    <citation type="submission" date="2022-11" db="UniProtKB">
        <authorList>
            <consortium name="WormBaseParasite"/>
        </authorList>
    </citation>
    <scope>IDENTIFICATION</scope>
</reference>
<keyword evidence="1" id="KW-1185">Reference proteome</keyword>
<dbReference type="WBParaSite" id="PSAMB.scaffold116size76799.g2346.t1">
    <property type="protein sequence ID" value="PSAMB.scaffold116size76799.g2346.t1"/>
    <property type="gene ID" value="PSAMB.scaffold116size76799.g2346"/>
</dbReference>
<dbReference type="Proteomes" id="UP000887566">
    <property type="component" value="Unplaced"/>
</dbReference>
<evidence type="ECO:0000313" key="1">
    <source>
        <dbReference type="Proteomes" id="UP000887566"/>
    </source>
</evidence>
<name>A0A914URU9_9BILA</name>
<protein>
    <submittedName>
        <fullName evidence="2">Uncharacterized protein</fullName>
    </submittedName>
</protein>
<evidence type="ECO:0000313" key="2">
    <source>
        <dbReference type="WBParaSite" id="PSAMB.scaffold116size76799.g2346.t1"/>
    </source>
</evidence>
<accession>A0A914URU9</accession>
<organism evidence="1 2">
    <name type="scientific">Plectus sambesii</name>
    <dbReference type="NCBI Taxonomy" id="2011161"/>
    <lineage>
        <taxon>Eukaryota</taxon>
        <taxon>Metazoa</taxon>
        <taxon>Ecdysozoa</taxon>
        <taxon>Nematoda</taxon>
        <taxon>Chromadorea</taxon>
        <taxon>Plectida</taxon>
        <taxon>Plectina</taxon>
        <taxon>Plectoidea</taxon>
        <taxon>Plectidae</taxon>
        <taxon>Plectus</taxon>
    </lineage>
</organism>
<sequence length="265" mass="27371">MKRLFVRILDTVITCRDSSIHLGTAFRPRPAHLAVYGASRPPTDRATVNSATARIHTKKPKSATDPNLAAALQGAALQQAVAGRAMYMRSPLAAALAARGLTAQQLQGLQMPTLQGFQGLQGLQGIAALPAGAALPQAFSYLPVGLSAAGAAQGLFLQAQGAQGAQATYDPSMFADPARLQLAQAQAASQQLQAVAGAQQAANNMQAAMSAAVARATAAGATQPTWAATTYPSAQLTDPYLGTTLTAALPGYPLAYRTINRFTPY</sequence>